<dbReference type="RefSeq" id="WP_250927129.1">
    <property type="nucleotide sequence ID" value="NZ_JAMQBK010000008.1"/>
</dbReference>
<dbReference type="InterPro" id="IPR029063">
    <property type="entry name" value="SAM-dependent_MTases_sf"/>
</dbReference>
<accession>A0ABT0TXZ5</accession>
<dbReference type="PANTHER" id="PTHR44068">
    <property type="entry name" value="ZGC:194242"/>
    <property type="match status" value="1"/>
</dbReference>
<keyword evidence="1" id="KW-0489">Methyltransferase</keyword>
<sequence length="281" mass="31858">MIAVDGVEKSSIRRHYQLGTLFYRVLWGQHIHHGLWNGDESASVAQCQLTDTLADLSQISTGDKMVDIGCGMGGSSIRLAKLRGVDATGVTLSPLQARWASMSSRLNRVGSQTRFIAHDAETVQFDADLFDIVWSVECTEHLFNKPEFFRRAAQWLRPGGRMAICVWFEGEDISRSDHRQQCEEVCERFVCPSLATRNDYAGWMADQGLQIRHNVDWTDRVTKTWEICKQRVQRTGIRHLAKILDREQVDFIDGFDALLNAYRSGAMQYGAIVAEKPMTKT</sequence>
<reference evidence="1 2" key="1">
    <citation type="journal article" date="2022" name="Syst. Appl. Microbiol.">
        <title>Rhodopirellula aestuarii sp. nov., a novel member of the genus Rhodopirellula isolated from brackish sediments collected in the Tagus River estuary, Portugal.</title>
        <authorList>
            <person name="Vitorino I.R."/>
            <person name="Klimek D."/>
            <person name="Calusinska M."/>
            <person name="Lobo-da-Cunha A."/>
            <person name="Vasconcelos V."/>
            <person name="Lage O.M."/>
        </authorList>
    </citation>
    <scope>NUCLEOTIDE SEQUENCE [LARGE SCALE GENOMIC DNA]</scope>
    <source>
        <strain evidence="1 2">ICT_H3.1</strain>
    </source>
</reference>
<dbReference type="Pfam" id="PF02353">
    <property type="entry name" value="CMAS"/>
    <property type="match status" value="1"/>
</dbReference>
<gene>
    <name evidence="1" type="ORF">NB063_02395</name>
</gene>
<dbReference type="GO" id="GO:0032259">
    <property type="term" value="P:methylation"/>
    <property type="evidence" value="ECO:0007669"/>
    <property type="project" value="UniProtKB-KW"/>
</dbReference>
<dbReference type="Gene3D" id="3.40.50.150">
    <property type="entry name" value="Vaccinia Virus protein VP39"/>
    <property type="match status" value="1"/>
</dbReference>
<comment type="caution">
    <text evidence="1">The sequence shown here is derived from an EMBL/GenBank/DDBJ whole genome shotgun (WGS) entry which is preliminary data.</text>
</comment>
<dbReference type="SUPFAM" id="SSF53335">
    <property type="entry name" value="S-adenosyl-L-methionine-dependent methyltransferases"/>
    <property type="match status" value="1"/>
</dbReference>
<dbReference type="PANTHER" id="PTHR44068:SF11">
    <property type="entry name" value="GERANYL DIPHOSPHATE 2-C-METHYLTRANSFERASE"/>
    <property type="match status" value="1"/>
</dbReference>
<proteinExistence type="predicted"/>
<dbReference type="InterPro" id="IPR050447">
    <property type="entry name" value="Erg6_SMT_methyltransf"/>
</dbReference>
<protein>
    <submittedName>
        <fullName evidence="1">Class I SAM-dependent methyltransferase</fullName>
        <ecNumber evidence="1">2.1.1.-</ecNumber>
    </submittedName>
</protein>
<dbReference type="EMBL" id="JAMQBK010000008">
    <property type="protein sequence ID" value="MCM2369464.1"/>
    <property type="molecule type" value="Genomic_DNA"/>
</dbReference>
<dbReference type="CDD" id="cd02440">
    <property type="entry name" value="AdoMet_MTases"/>
    <property type="match status" value="1"/>
</dbReference>
<name>A0ABT0TXZ5_9BACT</name>
<dbReference type="Proteomes" id="UP001202961">
    <property type="component" value="Unassembled WGS sequence"/>
</dbReference>
<keyword evidence="2" id="KW-1185">Reference proteome</keyword>
<organism evidence="1 2">
    <name type="scientific">Aporhodopirellula aestuarii</name>
    <dbReference type="NCBI Taxonomy" id="2950107"/>
    <lineage>
        <taxon>Bacteria</taxon>
        <taxon>Pseudomonadati</taxon>
        <taxon>Planctomycetota</taxon>
        <taxon>Planctomycetia</taxon>
        <taxon>Pirellulales</taxon>
        <taxon>Pirellulaceae</taxon>
        <taxon>Aporhodopirellula</taxon>
    </lineage>
</organism>
<keyword evidence="1" id="KW-0808">Transferase</keyword>
<dbReference type="GO" id="GO:0008168">
    <property type="term" value="F:methyltransferase activity"/>
    <property type="evidence" value="ECO:0007669"/>
    <property type="project" value="UniProtKB-KW"/>
</dbReference>
<evidence type="ECO:0000313" key="2">
    <source>
        <dbReference type="Proteomes" id="UP001202961"/>
    </source>
</evidence>
<evidence type="ECO:0000313" key="1">
    <source>
        <dbReference type="EMBL" id="MCM2369464.1"/>
    </source>
</evidence>
<dbReference type="EC" id="2.1.1.-" evidence="1"/>